<reference evidence="2 3" key="1">
    <citation type="submission" date="2024-09" db="EMBL/GenBank/DDBJ databases">
        <authorList>
            <person name="Makale K.P.P."/>
            <person name="Makhzoum A."/>
            <person name="Rantong G."/>
            <person name="Rahube T.O."/>
        </authorList>
    </citation>
    <scope>NUCLEOTIDE SEQUENCE [LARGE SCALE GENOMIC DNA]</scope>
    <source>
        <strain evidence="2 3">KM_D13</strain>
    </source>
</reference>
<evidence type="ECO:0000313" key="2">
    <source>
        <dbReference type="EMBL" id="MFB0845425.1"/>
    </source>
</evidence>
<dbReference type="RefSeq" id="WP_373955552.1">
    <property type="nucleotide sequence ID" value="NZ_JBHDLN010000014.1"/>
</dbReference>
<keyword evidence="3" id="KW-1185">Reference proteome</keyword>
<evidence type="ECO:0000313" key="3">
    <source>
        <dbReference type="Proteomes" id="UP001575622"/>
    </source>
</evidence>
<organism evidence="2 3">
    <name type="scientific">Paenibacillus oleatilyticus</name>
    <dbReference type="NCBI Taxonomy" id="2594886"/>
    <lineage>
        <taxon>Bacteria</taxon>
        <taxon>Bacillati</taxon>
        <taxon>Bacillota</taxon>
        <taxon>Bacilli</taxon>
        <taxon>Bacillales</taxon>
        <taxon>Paenibacillaceae</taxon>
        <taxon>Paenibacillus</taxon>
    </lineage>
</organism>
<name>A0ABV4V959_9BACL</name>
<comment type="caution">
    <text evidence="2">The sequence shown here is derived from an EMBL/GenBank/DDBJ whole genome shotgun (WGS) entry which is preliminary data.</text>
</comment>
<accession>A0ABV4V959</accession>
<dbReference type="Proteomes" id="UP001575622">
    <property type="component" value="Unassembled WGS sequence"/>
</dbReference>
<sequence length="62" mass="6886">MDLEEEKEGYFEHFTNNSITTPPDQEDRAATDGISKFVERVMDGLAGETDDSGSERARSSSE</sequence>
<feature type="region of interest" description="Disordered" evidence="1">
    <location>
        <begin position="43"/>
        <end position="62"/>
    </location>
</feature>
<evidence type="ECO:0000256" key="1">
    <source>
        <dbReference type="SAM" id="MobiDB-lite"/>
    </source>
</evidence>
<dbReference type="EMBL" id="JBHDLN010000014">
    <property type="protein sequence ID" value="MFB0845425.1"/>
    <property type="molecule type" value="Genomic_DNA"/>
</dbReference>
<protein>
    <submittedName>
        <fullName evidence="2">Uncharacterized protein</fullName>
    </submittedName>
</protein>
<proteinExistence type="predicted"/>
<gene>
    <name evidence="2" type="ORF">ACEU3E_24885</name>
</gene>
<feature type="region of interest" description="Disordered" evidence="1">
    <location>
        <begin position="1"/>
        <end position="28"/>
    </location>
</feature>
<feature type="compositionally biased region" description="Basic and acidic residues" evidence="1">
    <location>
        <begin position="53"/>
        <end position="62"/>
    </location>
</feature>
<feature type="compositionally biased region" description="Polar residues" evidence="1">
    <location>
        <begin position="14"/>
        <end position="23"/>
    </location>
</feature>